<keyword evidence="3" id="KW-0472">Membrane</keyword>
<dbReference type="InterPro" id="IPR021883">
    <property type="entry name" value="LPA1-like"/>
</dbReference>
<reference evidence="4 5" key="1">
    <citation type="journal article" date="2011" name="Science">
        <title>The Selaginella genome identifies genetic changes associated with the evolution of vascular plants.</title>
        <authorList>
            <person name="Banks J.A."/>
            <person name="Nishiyama T."/>
            <person name="Hasebe M."/>
            <person name="Bowman J.L."/>
            <person name="Gribskov M."/>
            <person name="dePamphilis C."/>
            <person name="Albert V.A."/>
            <person name="Aono N."/>
            <person name="Aoyama T."/>
            <person name="Ambrose B.A."/>
            <person name="Ashton N.W."/>
            <person name="Axtell M.J."/>
            <person name="Barker E."/>
            <person name="Barker M.S."/>
            <person name="Bennetzen J.L."/>
            <person name="Bonawitz N.D."/>
            <person name="Chapple C."/>
            <person name="Cheng C."/>
            <person name="Correa L.G."/>
            <person name="Dacre M."/>
            <person name="DeBarry J."/>
            <person name="Dreyer I."/>
            <person name="Elias M."/>
            <person name="Engstrom E.M."/>
            <person name="Estelle M."/>
            <person name="Feng L."/>
            <person name="Finet C."/>
            <person name="Floyd S.K."/>
            <person name="Frommer W.B."/>
            <person name="Fujita T."/>
            <person name="Gramzow L."/>
            <person name="Gutensohn M."/>
            <person name="Harholt J."/>
            <person name="Hattori M."/>
            <person name="Heyl A."/>
            <person name="Hirai T."/>
            <person name="Hiwatashi Y."/>
            <person name="Ishikawa M."/>
            <person name="Iwata M."/>
            <person name="Karol K.G."/>
            <person name="Koehler B."/>
            <person name="Kolukisaoglu U."/>
            <person name="Kubo M."/>
            <person name="Kurata T."/>
            <person name="Lalonde S."/>
            <person name="Li K."/>
            <person name="Li Y."/>
            <person name="Litt A."/>
            <person name="Lyons E."/>
            <person name="Manning G."/>
            <person name="Maruyama T."/>
            <person name="Michael T.P."/>
            <person name="Mikami K."/>
            <person name="Miyazaki S."/>
            <person name="Morinaga S."/>
            <person name="Murata T."/>
            <person name="Mueller-Roeber B."/>
            <person name="Nelson D.R."/>
            <person name="Obara M."/>
            <person name="Oguri Y."/>
            <person name="Olmstead R.G."/>
            <person name="Onodera N."/>
            <person name="Petersen B.L."/>
            <person name="Pils B."/>
            <person name="Prigge M."/>
            <person name="Rensing S.A."/>
            <person name="Riano-Pachon D.M."/>
            <person name="Roberts A.W."/>
            <person name="Sato Y."/>
            <person name="Scheller H.V."/>
            <person name="Schulz B."/>
            <person name="Schulz C."/>
            <person name="Shakirov E.V."/>
            <person name="Shibagaki N."/>
            <person name="Shinohara N."/>
            <person name="Shippen D.E."/>
            <person name="Soerensen I."/>
            <person name="Sotooka R."/>
            <person name="Sugimoto N."/>
            <person name="Sugita M."/>
            <person name="Sumikawa N."/>
            <person name="Tanurdzic M."/>
            <person name="Theissen G."/>
            <person name="Ulvskov P."/>
            <person name="Wakazuki S."/>
            <person name="Weng J.K."/>
            <person name="Willats W.W."/>
            <person name="Wipf D."/>
            <person name="Wolf P.G."/>
            <person name="Yang L."/>
            <person name="Zimmer A.D."/>
            <person name="Zhu Q."/>
            <person name="Mitros T."/>
            <person name="Hellsten U."/>
            <person name="Loque D."/>
            <person name="Otillar R."/>
            <person name="Salamov A."/>
            <person name="Schmutz J."/>
            <person name="Shapiro H."/>
            <person name="Lindquist E."/>
            <person name="Lucas S."/>
            <person name="Rokhsar D."/>
            <person name="Grigoriev I.V."/>
        </authorList>
    </citation>
    <scope>NUCLEOTIDE SEQUENCE [LARGE SCALE GENOMIC DNA]</scope>
</reference>
<dbReference type="Gramene" id="EFJ07117">
    <property type="protein sequence ID" value="EFJ07117"/>
    <property type="gene ID" value="SELMODRAFT_134250"/>
</dbReference>
<sequence length="422" mass="46760">MDVLCFSGCVTLRCGAAPRRLAFGRAKIAIRVRAAKDGSESQVKTATDAVNLGLSLFSKGRVKDALHQFDTALAMNPNFDEAQAAYYNKACCHASREEPAKAAQALQTALRDYNVKFHVILNDPDLAPFRASPEFKALQDEARKGGEDTGSSFRRDLKLISEVQAPFRGVRKFFYVAFTIAAGIATFITVPRLIRALQGGEDAPSVTETAQNLAIDLAGIVAFVSLFIWDSKKEETQMSQITRNETLSRLPVRLGTGRIVEVVQLRGITRPVILAGTKESIKGALEKAERYRKDLLQRGVLLIPVEWRKKDETPKKKGFGRSVKAPAAGSGSDDFQKRAQDAALKAVLESEKRFVAEVVSQAEWERWIFEQQESEGVTGGEEVFIVLRLDGRIRKSGRGMPEWQELVKELPVLDSMMSKLER</sequence>
<accession>D8T8D0</accession>
<dbReference type="GO" id="GO:0010270">
    <property type="term" value="P:photosystem II oxygen evolving complex assembly"/>
    <property type="evidence" value="ECO:0000318"/>
    <property type="project" value="GO_Central"/>
</dbReference>
<dbReference type="STRING" id="88036.D8T8D0"/>
<dbReference type="PROSITE" id="PS50005">
    <property type="entry name" value="TPR"/>
    <property type="match status" value="1"/>
</dbReference>
<dbReference type="Pfam" id="PF13432">
    <property type="entry name" value="TPR_16"/>
    <property type="match status" value="1"/>
</dbReference>
<dbReference type="InParanoid" id="D8T8D0"/>
<dbReference type="Proteomes" id="UP000001514">
    <property type="component" value="Unassembled WGS sequence"/>
</dbReference>
<feature type="transmembrane region" description="Helical" evidence="3">
    <location>
        <begin position="173"/>
        <end position="190"/>
    </location>
</feature>
<dbReference type="OrthoDB" id="1914839at2759"/>
<dbReference type="InterPro" id="IPR019734">
    <property type="entry name" value="TPR_rpt"/>
</dbReference>
<dbReference type="Pfam" id="PF11998">
    <property type="entry name" value="DUF3493"/>
    <property type="match status" value="1"/>
</dbReference>
<evidence type="ECO:0000313" key="5">
    <source>
        <dbReference type="Proteomes" id="UP000001514"/>
    </source>
</evidence>
<protein>
    <submittedName>
        <fullName evidence="4">Uncharacterized protein</fullName>
    </submittedName>
</protein>
<dbReference type="FunCoup" id="D8T8D0">
    <property type="interactions" value="1937"/>
</dbReference>
<evidence type="ECO:0000256" key="1">
    <source>
        <dbReference type="PROSITE-ProRule" id="PRU00339"/>
    </source>
</evidence>
<dbReference type="AlphaFoldDB" id="D8T8D0"/>
<organism evidence="5">
    <name type="scientific">Selaginella moellendorffii</name>
    <name type="common">Spikemoss</name>
    <dbReference type="NCBI Taxonomy" id="88036"/>
    <lineage>
        <taxon>Eukaryota</taxon>
        <taxon>Viridiplantae</taxon>
        <taxon>Streptophyta</taxon>
        <taxon>Embryophyta</taxon>
        <taxon>Tracheophyta</taxon>
        <taxon>Lycopodiopsida</taxon>
        <taxon>Selaginellales</taxon>
        <taxon>Selaginellaceae</taxon>
        <taxon>Selaginella</taxon>
    </lineage>
</organism>
<dbReference type="PANTHER" id="PTHR35498">
    <property type="entry name" value="PROTEIN LOW PSII ACCUMULATION 1, CHLOROPLASTIC"/>
    <property type="match status" value="1"/>
</dbReference>
<feature type="region of interest" description="Disordered" evidence="2">
    <location>
        <begin position="314"/>
        <end position="335"/>
    </location>
</feature>
<keyword evidence="5" id="KW-1185">Reference proteome</keyword>
<feature type="transmembrane region" description="Helical" evidence="3">
    <location>
        <begin position="210"/>
        <end position="229"/>
    </location>
</feature>
<name>D8T8D0_SELML</name>
<dbReference type="OMA" id="CHNEDST"/>
<dbReference type="EMBL" id="GL377689">
    <property type="protein sequence ID" value="EFJ07117.1"/>
    <property type="molecule type" value="Genomic_DNA"/>
</dbReference>
<dbReference type="NCBIfam" id="NF047558">
    <property type="entry name" value="TPR_END_plus"/>
    <property type="match status" value="1"/>
</dbReference>
<feature type="repeat" description="TPR" evidence="1">
    <location>
        <begin position="46"/>
        <end position="79"/>
    </location>
</feature>
<keyword evidence="1" id="KW-0802">TPR repeat</keyword>
<gene>
    <name evidence="4" type="ORF">SELMODRAFT_134250</name>
</gene>
<proteinExistence type="predicted"/>
<dbReference type="FunFam" id="1.25.40.10:FF:000290">
    <property type="entry name" value="Protein LOW PSII ACCUMULATION 1, chloroplastic"/>
    <property type="match status" value="1"/>
</dbReference>
<dbReference type="HOGENOM" id="CLU_042585_1_0_1"/>
<keyword evidence="3" id="KW-1133">Transmembrane helix</keyword>
<keyword evidence="3" id="KW-0812">Transmembrane</keyword>
<dbReference type="PANTHER" id="PTHR35498:SF4">
    <property type="entry name" value="PROTEIN LOW PSII ACCUMULATION 1, CHLOROPLASTIC"/>
    <property type="match status" value="1"/>
</dbReference>
<dbReference type="SUPFAM" id="SSF48452">
    <property type="entry name" value="TPR-like"/>
    <property type="match status" value="1"/>
</dbReference>
<dbReference type="Gene3D" id="1.25.40.10">
    <property type="entry name" value="Tetratricopeptide repeat domain"/>
    <property type="match status" value="1"/>
</dbReference>
<evidence type="ECO:0000256" key="2">
    <source>
        <dbReference type="SAM" id="MobiDB-lite"/>
    </source>
</evidence>
<evidence type="ECO:0000256" key="3">
    <source>
        <dbReference type="SAM" id="Phobius"/>
    </source>
</evidence>
<dbReference type="InterPro" id="IPR011990">
    <property type="entry name" value="TPR-like_helical_dom_sf"/>
</dbReference>
<evidence type="ECO:0000313" key="4">
    <source>
        <dbReference type="EMBL" id="EFJ07117.1"/>
    </source>
</evidence>
<dbReference type="KEGG" id="smo:SELMODRAFT_134250"/>
<dbReference type="eggNOG" id="ENOG502QQWZ">
    <property type="taxonomic scope" value="Eukaryota"/>
</dbReference>